<dbReference type="InterPro" id="IPR000550">
    <property type="entry name" value="Hppk"/>
</dbReference>
<dbReference type="InterPro" id="IPR035907">
    <property type="entry name" value="Hppk_sf"/>
</dbReference>
<name>A0ABQ6V934_9MICO</name>
<evidence type="ECO:0000256" key="2">
    <source>
        <dbReference type="ARBA" id="ARBA00005051"/>
    </source>
</evidence>
<dbReference type="CDD" id="cd00483">
    <property type="entry name" value="HPPK"/>
    <property type="match status" value="1"/>
</dbReference>
<evidence type="ECO:0000256" key="3">
    <source>
        <dbReference type="ARBA" id="ARBA00013253"/>
    </source>
</evidence>
<evidence type="ECO:0000256" key="6">
    <source>
        <dbReference type="ARBA" id="ARBA00022777"/>
    </source>
</evidence>
<feature type="domain" description="7,8-dihydro-6-hydroxymethylpterin-pyrophosphokinase" evidence="9">
    <location>
        <begin position="24"/>
        <end position="156"/>
    </location>
</feature>
<protein>
    <recommendedName>
        <fullName evidence="3">2-amino-4-hydroxy-6-hydroxymethyldihydropteridine diphosphokinase</fullName>
        <ecNumber evidence="3">2.7.6.3</ecNumber>
    </recommendedName>
</protein>
<dbReference type="EMBL" id="WAAO01000003">
    <property type="protein sequence ID" value="KAB1862452.1"/>
    <property type="molecule type" value="Genomic_DNA"/>
</dbReference>
<keyword evidence="6" id="KW-0418">Kinase</keyword>
<accession>A0ABQ6V934</accession>
<evidence type="ECO:0000313" key="11">
    <source>
        <dbReference type="Proteomes" id="UP000478836"/>
    </source>
</evidence>
<dbReference type="SUPFAM" id="SSF55083">
    <property type="entry name" value="6-hydroxymethyl-7,8-dihydropterin pyrophosphokinase, HPPK"/>
    <property type="match status" value="1"/>
</dbReference>
<dbReference type="Pfam" id="PF01288">
    <property type="entry name" value="HPPK"/>
    <property type="match status" value="1"/>
</dbReference>
<dbReference type="NCBIfam" id="TIGR01498">
    <property type="entry name" value="folK"/>
    <property type="match status" value="1"/>
</dbReference>
<dbReference type="RefSeq" id="WP_151459958.1">
    <property type="nucleotide sequence ID" value="NZ_WAAO01000003.1"/>
</dbReference>
<dbReference type="GO" id="GO:0003848">
    <property type="term" value="F:2-amino-4-hydroxy-6-hydroxymethyldihydropteridine diphosphokinase activity"/>
    <property type="evidence" value="ECO:0007669"/>
    <property type="project" value="UniProtKB-EC"/>
</dbReference>
<evidence type="ECO:0000256" key="5">
    <source>
        <dbReference type="ARBA" id="ARBA00022741"/>
    </source>
</evidence>
<evidence type="ECO:0000259" key="9">
    <source>
        <dbReference type="Pfam" id="PF01288"/>
    </source>
</evidence>
<evidence type="ECO:0000256" key="4">
    <source>
        <dbReference type="ARBA" id="ARBA00022679"/>
    </source>
</evidence>
<dbReference type="PANTHER" id="PTHR43071">
    <property type="entry name" value="2-AMINO-4-HYDROXY-6-HYDROXYMETHYLDIHYDROPTERIDINE PYROPHOSPHOKINASE"/>
    <property type="match status" value="1"/>
</dbReference>
<proteinExistence type="predicted"/>
<dbReference type="Gene3D" id="3.30.70.560">
    <property type="entry name" value="7,8-Dihydro-6-hydroxymethylpterin-pyrophosphokinase HPPK"/>
    <property type="match status" value="1"/>
</dbReference>
<evidence type="ECO:0000256" key="7">
    <source>
        <dbReference type="ARBA" id="ARBA00022840"/>
    </source>
</evidence>
<comment type="pathway">
    <text evidence="2">Cofactor biosynthesis; tetrahydrofolate biosynthesis; 2-amino-4-hydroxy-6-hydroxymethyl-7,8-dihydropteridine diphosphate from 7,8-dihydroneopterin triphosphate: step 4/4.</text>
</comment>
<dbReference type="GeneID" id="77477900"/>
<dbReference type="EC" id="2.7.6.3" evidence="3"/>
<evidence type="ECO:0000313" key="10">
    <source>
        <dbReference type="EMBL" id="KAB1862452.1"/>
    </source>
</evidence>
<keyword evidence="4 10" id="KW-0808">Transferase</keyword>
<reference evidence="11" key="1">
    <citation type="submission" date="2019-09" db="EMBL/GenBank/DDBJ databases">
        <title>Whole genome sequencing of Microbacterium maritypicum.</title>
        <authorList>
            <person name="Lenchi N."/>
        </authorList>
    </citation>
    <scope>NUCLEOTIDE SEQUENCE [LARGE SCALE GENOMIC DNA]</scope>
    <source>
        <strain evidence="11">G1</strain>
    </source>
</reference>
<organism evidence="10 11">
    <name type="scientific">Microbacterium algeriense</name>
    <dbReference type="NCBI Taxonomy" id="2615184"/>
    <lineage>
        <taxon>Bacteria</taxon>
        <taxon>Bacillati</taxon>
        <taxon>Actinomycetota</taxon>
        <taxon>Actinomycetes</taxon>
        <taxon>Micrococcales</taxon>
        <taxon>Microbacteriaceae</taxon>
        <taxon>Microbacterium</taxon>
    </lineage>
</organism>
<keyword evidence="7" id="KW-0067">ATP-binding</keyword>
<keyword evidence="8" id="KW-0289">Folate biosynthesis</keyword>
<keyword evidence="11" id="KW-1185">Reference proteome</keyword>
<evidence type="ECO:0000256" key="1">
    <source>
        <dbReference type="ARBA" id="ARBA00000198"/>
    </source>
</evidence>
<comment type="caution">
    <text evidence="10">The sequence shown here is derived from an EMBL/GenBank/DDBJ whole genome shotgun (WGS) entry which is preliminary data.</text>
</comment>
<gene>
    <name evidence="10" type="primary">folK</name>
    <name evidence="10" type="ORF">F6A08_15635</name>
</gene>
<sequence>MSRSLAKPPQLPGPRPARPETVAVVALGANLGDRHETIRAAAERIARLPLVSEVRLSALFETVALRLDGPDPDAPGYVNAVALVTTRLAPEILLGMLHAIEDENGRERRERWGDRTLDLDLIAYGDFVSDEPRLQVPHPRAAERLFVLEPWLDVDPDAVLPGWGRVAELAAGLLARGEG</sequence>
<dbReference type="PANTHER" id="PTHR43071:SF1">
    <property type="entry name" value="2-AMINO-4-HYDROXY-6-HYDROXYMETHYLDIHYDROPTERIDINE PYROPHOSPHOKINASE"/>
    <property type="match status" value="1"/>
</dbReference>
<dbReference type="Proteomes" id="UP000478836">
    <property type="component" value="Unassembled WGS sequence"/>
</dbReference>
<keyword evidence="5" id="KW-0547">Nucleotide-binding</keyword>
<comment type="catalytic activity">
    <reaction evidence="1">
        <text>6-hydroxymethyl-7,8-dihydropterin + ATP = (7,8-dihydropterin-6-yl)methyl diphosphate + AMP + H(+)</text>
        <dbReference type="Rhea" id="RHEA:11412"/>
        <dbReference type="ChEBI" id="CHEBI:15378"/>
        <dbReference type="ChEBI" id="CHEBI:30616"/>
        <dbReference type="ChEBI" id="CHEBI:44841"/>
        <dbReference type="ChEBI" id="CHEBI:72950"/>
        <dbReference type="ChEBI" id="CHEBI:456215"/>
        <dbReference type="EC" id="2.7.6.3"/>
    </reaction>
</comment>
<evidence type="ECO:0000256" key="8">
    <source>
        <dbReference type="ARBA" id="ARBA00022909"/>
    </source>
</evidence>